<organism evidence="4">
    <name type="scientific">Tetraselmis sp. GSL018</name>
    <dbReference type="NCBI Taxonomy" id="582737"/>
    <lineage>
        <taxon>Eukaryota</taxon>
        <taxon>Viridiplantae</taxon>
        <taxon>Chlorophyta</taxon>
        <taxon>core chlorophytes</taxon>
        <taxon>Chlorodendrophyceae</taxon>
        <taxon>Chlorodendrales</taxon>
        <taxon>Chlorodendraceae</taxon>
        <taxon>Tetraselmis</taxon>
    </lineage>
</organism>
<dbReference type="PROSITE" id="PS51184">
    <property type="entry name" value="JMJC"/>
    <property type="match status" value="1"/>
</dbReference>
<evidence type="ECO:0000259" key="3">
    <source>
        <dbReference type="PROSITE" id="PS51184"/>
    </source>
</evidence>
<dbReference type="InterPro" id="IPR003347">
    <property type="entry name" value="JmjC_dom"/>
</dbReference>
<evidence type="ECO:0000313" key="4">
    <source>
        <dbReference type="EMBL" id="JAC66571.1"/>
    </source>
</evidence>
<evidence type="ECO:0000256" key="2">
    <source>
        <dbReference type="SAM" id="MobiDB-lite"/>
    </source>
</evidence>
<gene>
    <name evidence="4" type="ORF">TSPGSL018_13316</name>
</gene>
<name>A0A061R7U8_9CHLO</name>
<feature type="region of interest" description="Disordered" evidence="2">
    <location>
        <begin position="309"/>
        <end position="378"/>
    </location>
</feature>
<comment type="similarity">
    <text evidence="1">Belongs to the JARID1 histone demethylase family.</text>
</comment>
<dbReference type="SUPFAM" id="SSF51197">
    <property type="entry name" value="Clavaminate synthase-like"/>
    <property type="match status" value="1"/>
</dbReference>
<dbReference type="InterPro" id="IPR014710">
    <property type="entry name" value="RmlC-like_jellyroll"/>
</dbReference>
<evidence type="ECO:0000256" key="1">
    <source>
        <dbReference type="ARBA" id="ARBA00006801"/>
    </source>
</evidence>
<feature type="domain" description="JmjC" evidence="3">
    <location>
        <begin position="106"/>
        <end position="274"/>
    </location>
</feature>
<accession>A0A061R7U8</accession>
<protein>
    <submittedName>
        <fullName evidence="4">2-oxoglutarate and fe-dependent oxygenase superfamily protein</fullName>
    </submittedName>
</protein>
<dbReference type="SMART" id="SM00558">
    <property type="entry name" value="JmjC"/>
    <property type="match status" value="1"/>
</dbReference>
<dbReference type="PANTHER" id="PTHR12461">
    <property type="entry name" value="HYPOXIA-INDUCIBLE FACTOR 1 ALPHA INHIBITOR-RELATED"/>
    <property type="match status" value="1"/>
</dbReference>
<reference evidence="4" key="1">
    <citation type="submission" date="2014-05" db="EMBL/GenBank/DDBJ databases">
        <title>The transcriptome of the halophilic microalga Tetraselmis sp. GSL018 isolated from the Great Salt Lake, Utah.</title>
        <authorList>
            <person name="Jinkerson R.E."/>
            <person name="D'Adamo S."/>
            <person name="Posewitz M.C."/>
        </authorList>
    </citation>
    <scope>NUCLEOTIDE SEQUENCE</scope>
    <source>
        <strain evidence="4">GSL018</strain>
    </source>
</reference>
<dbReference type="InterPro" id="IPR041667">
    <property type="entry name" value="Cupin_8"/>
</dbReference>
<dbReference type="Pfam" id="PF13621">
    <property type="entry name" value="Cupin_8"/>
    <property type="match status" value="1"/>
</dbReference>
<sequence length="544" mass="58890">MEFENIEVVEPDPTNCEELFQRRQPVLLRSFILRWPAVKLWKGVYGIRRLNSLAGDSLVQVMKGSSTGTFYGDLLSHQRARCRFGDFLERVREALEPTEGPPEVADYLAQAAIRSSLPPHGDDLLSGLLADIEEPHALQGCGVVSCNLWMNSLPVRSSTHYDPYHNLLCVVAGSKSVRLVSPKHTALLYPKEVYGESTNHSQVDFANPDLERFPLYSEVDGLALSAELEPGDALFIPEGWWHQVSSAKATIAVNFWWQSRAAAAIGGECNGFFLREALAAAIHAEKERVIRGVVPYPLEESAKRPAPTLLPVSLKKRLRGGSSGSGERESAPQGPMSSSGETEGGPALESSGSQSVGASEVGSSECRGSQPPSPELTTRERHAQQLLAFHVCLAHEAGEETTRAEGDVPARVLASLRPAELRRVLLSMSRELPRALNVLLTRALSPMAAEMLTQAFEAGAGERQEADGAAGEAGVHPGEGSCEFFAQIYSVVSDQDALMQFLVRQKEAFAAEACRSVLFCQLNLGGMLGQGAPTTVGRAPDPRR</sequence>
<dbReference type="AlphaFoldDB" id="A0A061R7U8"/>
<proteinExistence type="inferred from homology"/>
<dbReference type="PANTHER" id="PTHR12461:SF102">
    <property type="entry name" value="LYSINE-SPECIFIC DEMETHYLASE JMJ31"/>
    <property type="match status" value="1"/>
</dbReference>
<dbReference type="EMBL" id="GBEZ01020063">
    <property type="protein sequence ID" value="JAC66571.1"/>
    <property type="molecule type" value="Transcribed_RNA"/>
</dbReference>
<dbReference type="Gene3D" id="2.60.120.10">
    <property type="entry name" value="Jelly Rolls"/>
    <property type="match status" value="1"/>
</dbReference>